<gene>
    <name evidence="11" type="ORF">SEPMUDRAFT_158858</name>
</gene>
<dbReference type="SUPFAM" id="SSF55874">
    <property type="entry name" value="ATPase domain of HSP90 chaperone/DNA topoisomerase II/histidine kinase"/>
    <property type="match status" value="1"/>
</dbReference>
<feature type="compositionally biased region" description="Low complexity" evidence="7">
    <location>
        <begin position="1012"/>
        <end position="1039"/>
    </location>
</feature>
<dbReference type="InterPro" id="IPR011006">
    <property type="entry name" value="CheY-like_superfamily"/>
</dbReference>
<dbReference type="GO" id="GO:0009927">
    <property type="term" value="F:histidine phosphotransfer kinase activity"/>
    <property type="evidence" value="ECO:0007669"/>
    <property type="project" value="TreeGrafter"/>
</dbReference>
<dbReference type="PANTHER" id="PTHR43047:SF72">
    <property type="entry name" value="OSMOSENSING HISTIDINE PROTEIN KINASE SLN1"/>
    <property type="match status" value="1"/>
</dbReference>
<dbReference type="CDD" id="cd00082">
    <property type="entry name" value="HisKA"/>
    <property type="match status" value="1"/>
</dbReference>
<feature type="domain" description="Response regulatory" evidence="10">
    <location>
        <begin position="965"/>
        <end position="1116"/>
    </location>
</feature>
<dbReference type="SUPFAM" id="SSF52172">
    <property type="entry name" value="CheY-like"/>
    <property type="match status" value="1"/>
</dbReference>
<keyword evidence="8" id="KW-0812">Transmembrane</keyword>
<dbReference type="Pfam" id="PF00512">
    <property type="entry name" value="HisKA"/>
    <property type="match status" value="1"/>
</dbReference>
<feature type="compositionally biased region" description="Low complexity" evidence="7">
    <location>
        <begin position="1141"/>
        <end position="1153"/>
    </location>
</feature>
<feature type="compositionally biased region" description="Basic and acidic residues" evidence="7">
    <location>
        <begin position="1129"/>
        <end position="1140"/>
    </location>
</feature>
<dbReference type="InterPro" id="IPR003661">
    <property type="entry name" value="HisK_dim/P_dom"/>
</dbReference>
<dbReference type="SMART" id="SM00388">
    <property type="entry name" value="HisKA"/>
    <property type="match status" value="1"/>
</dbReference>
<keyword evidence="12" id="KW-1185">Reference proteome</keyword>
<dbReference type="InterPro" id="IPR005467">
    <property type="entry name" value="His_kinase_dom"/>
</dbReference>
<feature type="region of interest" description="Disordered" evidence="7">
    <location>
        <begin position="918"/>
        <end position="940"/>
    </location>
</feature>
<organism evidence="11 12">
    <name type="scientific">Sphaerulina musiva (strain SO2202)</name>
    <name type="common">Poplar stem canker fungus</name>
    <name type="synonym">Septoria musiva</name>
    <dbReference type="NCBI Taxonomy" id="692275"/>
    <lineage>
        <taxon>Eukaryota</taxon>
        <taxon>Fungi</taxon>
        <taxon>Dikarya</taxon>
        <taxon>Ascomycota</taxon>
        <taxon>Pezizomycotina</taxon>
        <taxon>Dothideomycetes</taxon>
        <taxon>Dothideomycetidae</taxon>
        <taxon>Mycosphaerellales</taxon>
        <taxon>Mycosphaerellaceae</taxon>
        <taxon>Sphaerulina</taxon>
    </lineage>
</organism>
<keyword evidence="8" id="KW-1133">Transmembrane helix</keyword>
<dbReference type="PROSITE" id="PS50110">
    <property type="entry name" value="RESPONSE_REGULATORY"/>
    <property type="match status" value="1"/>
</dbReference>
<evidence type="ECO:0000256" key="2">
    <source>
        <dbReference type="ARBA" id="ARBA00012438"/>
    </source>
</evidence>
<dbReference type="AlphaFoldDB" id="M3CYE4"/>
<keyword evidence="4" id="KW-0808">Transferase</keyword>
<reference evidence="11 12" key="1">
    <citation type="journal article" date="2012" name="PLoS Pathog.">
        <title>Diverse lifestyles and strategies of plant pathogenesis encoded in the genomes of eighteen Dothideomycetes fungi.</title>
        <authorList>
            <person name="Ohm R.A."/>
            <person name="Feau N."/>
            <person name="Henrissat B."/>
            <person name="Schoch C.L."/>
            <person name="Horwitz B.A."/>
            <person name="Barry K.W."/>
            <person name="Condon B.J."/>
            <person name="Copeland A.C."/>
            <person name="Dhillon B."/>
            <person name="Glaser F."/>
            <person name="Hesse C.N."/>
            <person name="Kosti I."/>
            <person name="LaButti K."/>
            <person name="Lindquist E.A."/>
            <person name="Lucas S."/>
            <person name="Salamov A.A."/>
            <person name="Bradshaw R.E."/>
            <person name="Ciuffetti L."/>
            <person name="Hamelin R.C."/>
            <person name="Kema G.H.J."/>
            <person name="Lawrence C."/>
            <person name="Scott J.A."/>
            <person name="Spatafora J.W."/>
            <person name="Turgeon B.G."/>
            <person name="de Wit P.J.G.M."/>
            <person name="Zhong S."/>
            <person name="Goodwin S.B."/>
            <person name="Grigoriev I.V."/>
        </authorList>
    </citation>
    <scope>NUCLEOTIDE SEQUENCE [LARGE SCALE GENOMIC DNA]</scope>
    <source>
        <strain evidence="11 12">SO2202</strain>
    </source>
</reference>
<evidence type="ECO:0000256" key="3">
    <source>
        <dbReference type="ARBA" id="ARBA00022553"/>
    </source>
</evidence>
<dbReference type="OrthoDB" id="60033at2759"/>
<feature type="region of interest" description="Disordered" evidence="7">
    <location>
        <begin position="449"/>
        <end position="483"/>
    </location>
</feature>
<dbReference type="GeneID" id="27904946"/>
<dbReference type="PROSITE" id="PS50109">
    <property type="entry name" value="HIS_KIN"/>
    <property type="match status" value="1"/>
</dbReference>
<dbReference type="Gene3D" id="3.30.565.10">
    <property type="entry name" value="Histidine kinase-like ATPase, C-terminal domain"/>
    <property type="match status" value="1"/>
</dbReference>
<dbReference type="InterPro" id="IPR036097">
    <property type="entry name" value="HisK_dim/P_sf"/>
</dbReference>
<dbReference type="eggNOG" id="KOG0519">
    <property type="taxonomic scope" value="Eukaryota"/>
</dbReference>
<keyword evidence="5" id="KW-0418">Kinase</keyword>
<feature type="compositionally biased region" description="Polar residues" evidence="7">
    <location>
        <begin position="1177"/>
        <end position="1198"/>
    </location>
</feature>
<dbReference type="InterPro" id="IPR036890">
    <property type="entry name" value="HATPase_C_sf"/>
</dbReference>
<dbReference type="SUPFAM" id="SSF47384">
    <property type="entry name" value="Homodimeric domain of signal transducing histidine kinase"/>
    <property type="match status" value="1"/>
</dbReference>
<feature type="modified residue" description="4-aspartylphosphate" evidence="6">
    <location>
        <position position="1051"/>
    </location>
</feature>
<evidence type="ECO:0000313" key="12">
    <source>
        <dbReference type="Proteomes" id="UP000016931"/>
    </source>
</evidence>
<dbReference type="Pfam" id="PF02518">
    <property type="entry name" value="HATPase_c"/>
    <property type="match status" value="1"/>
</dbReference>
<name>M3CYE4_SPHMS</name>
<feature type="compositionally biased region" description="Low complexity" evidence="7">
    <location>
        <begin position="1117"/>
        <end position="1128"/>
    </location>
</feature>
<feature type="region of interest" description="Disordered" evidence="7">
    <location>
        <begin position="1012"/>
        <end position="1045"/>
    </location>
</feature>
<dbReference type="CDD" id="cd17546">
    <property type="entry name" value="REC_hyHK_CKI1_RcsC-like"/>
    <property type="match status" value="1"/>
</dbReference>
<dbReference type="InterPro" id="IPR004358">
    <property type="entry name" value="Sig_transdc_His_kin-like_C"/>
</dbReference>
<evidence type="ECO:0000259" key="9">
    <source>
        <dbReference type="PROSITE" id="PS50109"/>
    </source>
</evidence>
<protein>
    <recommendedName>
        <fullName evidence="2">histidine kinase</fullName>
        <ecNumber evidence="2">2.7.13.3</ecNumber>
    </recommendedName>
</protein>
<dbReference type="HOGENOM" id="CLU_003731_0_0_1"/>
<dbReference type="Pfam" id="PF00072">
    <property type="entry name" value="Response_reg"/>
    <property type="match status" value="1"/>
</dbReference>
<evidence type="ECO:0000256" key="1">
    <source>
        <dbReference type="ARBA" id="ARBA00000085"/>
    </source>
</evidence>
<accession>M3CYE4</accession>
<feature type="domain" description="Histidine kinase" evidence="9">
    <location>
        <begin position="583"/>
        <end position="875"/>
    </location>
</feature>
<evidence type="ECO:0000256" key="4">
    <source>
        <dbReference type="ARBA" id="ARBA00022679"/>
    </source>
</evidence>
<keyword evidence="8" id="KW-0472">Membrane</keyword>
<evidence type="ECO:0000259" key="10">
    <source>
        <dbReference type="PROSITE" id="PS50110"/>
    </source>
</evidence>
<dbReference type="RefSeq" id="XP_016756827.1">
    <property type="nucleotide sequence ID" value="XM_016907809.1"/>
</dbReference>
<dbReference type="EC" id="2.7.13.3" evidence="2"/>
<comment type="catalytic activity">
    <reaction evidence="1">
        <text>ATP + protein L-histidine = ADP + protein N-phospho-L-histidine.</text>
        <dbReference type="EC" id="2.7.13.3"/>
    </reaction>
</comment>
<evidence type="ECO:0000256" key="8">
    <source>
        <dbReference type="SAM" id="Phobius"/>
    </source>
</evidence>
<dbReference type="OMA" id="MRTHNEM"/>
<dbReference type="Gene3D" id="3.40.50.2300">
    <property type="match status" value="1"/>
</dbReference>
<evidence type="ECO:0000256" key="6">
    <source>
        <dbReference type="PROSITE-ProRule" id="PRU00169"/>
    </source>
</evidence>
<dbReference type="Gene3D" id="1.10.287.130">
    <property type="match status" value="1"/>
</dbReference>
<dbReference type="SMART" id="SM00387">
    <property type="entry name" value="HATPase_c"/>
    <property type="match status" value="1"/>
</dbReference>
<dbReference type="SMART" id="SM00448">
    <property type="entry name" value="REC"/>
    <property type="match status" value="1"/>
</dbReference>
<dbReference type="InterPro" id="IPR003594">
    <property type="entry name" value="HATPase_dom"/>
</dbReference>
<evidence type="ECO:0000256" key="7">
    <source>
        <dbReference type="SAM" id="MobiDB-lite"/>
    </source>
</evidence>
<feature type="region of interest" description="Disordered" evidence="7">
    <location>
        <begin position="1116"/>
        <end position="1198"/>
    </location>
</feature>
<proteinExistence type="predicted"/>
<sequence>MRIPIRKQLALLLIASSTLGLSVLAIATWLTNHDFVLSVAASRLRTTAVLKSAQIAYNLELMQTAATFLTTRTIIQQALERYNNGSNTAPDNWLLASSDLRATLGNVGPLTSPLILQTQIFSRNTSGPAGATSVLNETGPIAQIRLPWSDEQGNPVYLGDAGSGYPPSLYPNLTMSNDSAASSTASFNVTISGQATTNSISSYTISDDPTTGSTATYQGGTLGLRSTLILGPLSVNATFSLLSFTLPIVSNANNTNVIGWATVVGNARLIQLVQQDLRGLGTTGETLLLGPTDPTNNFPEGIIGIPDAARDASVQYMLPLNTTSKDRHPNHILGTENPPFPASAYPAVERAVLENNRGMDDVKSMLRTHNEANKSVSVGYSIVPTDLVDWIVVVEQARSEVWAPIYRLRRIILATLFAVVGFWTLLSYPIAHWAVLPIVRLRAATAQTIDPPRSHPSPASSDASSHHFTKVDTKSVDSRSANGKRKGFVETIARWRGKRNGSIHIEPRDDQRFRIPGKVPGKNKGRVQDEMTDLITTFNDMSDELYLQYSQLDERVRQRTIELEHSKKAAEAANESKTLFVANVSHELRTPLNGILGMCAVCMEESDLNKLKQSLGIIYKSGDLLLRTLTDLLTFSTNQVGHQVLKLDEREFYLRDLESQITALFGDQAREKGIALKVVFEDMPLERFSSPDQQPSLKDIALWGDIHRIMQMVINFTSNALKFTPADGFVTVTVRALSETPVRHRSNAGSTIRYSHGRIKDQAQPSPSADGTANFINPREIWHEQVDPVPCAPPGDDIYIEFDVRDTGPGIPEEQQRSIFEPFVQASAGLSRKHSGTGLGLSICLQLASLMRGTIGLTSTVGRGSTFTTKLPLRRIVGTASGRNSLTMKNSDRMPTMGERPTERVPTIAAMTARSPVSPVAAAPPDTAVPPPLTSTPSSQARAIGKAGKDIKAGKEAQQDFSNVRILVAEDNKVNQEVILRMLKLEKIFDVTIAHDGQAALDLIKASTLSSEASQDSDEQASSSNSAEDSVSSSSSTTSPRPHPYDLVFMDIQMPRMDGLTSTRLIRQHGYTGPIVALTAYAEQSNVEGCYQAGMDYFLAKPIKRPLLRKVLTDCCSSSSTTSGSTPKDASDDDAKKVSETDTTAKTTTATNGDGDKADGIQQTAEGIEMKTLAKDPQQQPNQSPKISPSSSEPTQEK</sequence>
<dbReference type="InterPro" id="IPR001789">
    <property type="entry name" value="Sig_transdc_resp-reg_receiver"/>
</dbReference>
<dbReference type="GO" id="GO:0000155">
    <property type="term" value="F:phosphorelay sensor kinase activity"/>
    <property type="evidence" value="ECO:0007669"/>
    <property type="project" value="InterPro"/>
</dbReference>
<dbReference type="EMBL" id="KB456270">
    <property type="protein sequence ID" value="EMF08706.1"/>
    <property type="molecule type" value="Genomic_DNA"/>
</dbReference>
<dbReference type="PANTHER" id="PTHR43047">
    <property type="entry name" value="TWO-COMPONENT HISTIDINE PROTEIN KINASE"/>
    <property type="match status" value="1"/>
</dbReference>
<dbReference type="PRINTS" id="PR00344">
    <property type="entry name" value="BCTRLSENSOR"/>
</dbReference>
<feature type="transmembrane region" description="Helical" evidence="8">
    <location>
        <begin position="411"/>
        <end position="431"/>
    </location>
</feature>
<dbReference type="CDD" id="cd16922">
    <property type="entry name" value="HATPase_EvgS-ArcB-TorS-like"/>
    <property type="match status" value="1"/>
</dbReference>
<feature type="region of interest" description="Disordered" evidence="7">
    <location>
        <begin position="500"/>
        <end position="526"/>
    </location>
</feature>
<dbReference type="STRING" id="692275.M3CYE4"/>
<dbReference type="Proteomes" id="UP000016931">
    <property type="component" value="Unassembled WGS sequence"/>
</dbReference>
<dbReference type="GO" id="GO:0005886">
    <property type="term" value="C:plasma membrane"/>
    <property type="evidence" value="ECO:0007669"/>
    <property type="project" value="TreeGrafter"/>
</dbReference>
<evidence type="ECO:0000313" key="11">
    <source>
        <dbReference type="EMBL" id="EMF08706.1"/>
    </source>
</evidence>
<keyword evidence="3 6" id="KW-0597">Phosphoprotein</keyword>
<evidence type="ECO:0000256" key="5">
    <source>
        <dbReference type="ARBA" id="ARBA00022777"/>
    </source>
</evidence>